<comment type="caution">
    <text evidence="1">The sequence shown here is derived from an EMBL/GenBank/DDBJ whole genome shotgun (WGS) entry which is preliminary data.</text>
</comment>
<dbReference type="RefSeq" id="WP_170067062.1">
    <property type="nucleotide sequence ID" value="NZ_PVXL01000081.1"/>
</dbReference>
<sequence>MAEKTSFVPQPGTCVPWSFKREELGGLAGDEEIVRQEWEKLDVLAYAFIWFWVQR</sequence>
<evidence type="ECO:0000313" key="2">
    <source>
        <dbReference type="Proteomes" id="UP000239430"/>
    </source>
</evidence>
<evidence type="ECO:0000313" key="1">
    <source>
        <dbReference type="EMBL" id="PRR68561.1"/>
    </source>
</evidence>
<protein>
    <submittedName>
        <fullName evidence="1">Uncharacterized protein</fullName>
    </submittedName>
</protein>
<accession>A0A9X7P4I9</accession>
<dbReference type="EMBL" id="PVXL01000081">
    <property type="protein sequence ID" value="PRR68561.1"/>
    <property type="molecule type" value="Genomic_DNA"/>
</dbReference>
<name>A0A9X7P4I9_9FIRM</name>
<organism evidence="1 2">
    <name type="scientific">Neomoorella stamsii</name>
    <dbReference type="NCBI Taxonomy" id="1266720"/>
    <lineage>
        <taxon>Bacteria</taxon>
        <taxon>Bacillati</taxon>
        <taxon>Bacillota</taxon>
        <taxon>Clostridia</taxon>
        <taxon>Neomoorellales</taxon>
        <taxon>Neomoorellaceae</taxon>
        <taxon>Neomoorella</taxon>
    </lineage>
</organism>
<keyword evidence="2" id="KW-1185">Reference proteome</keyword>
<gene>
    <name evidence="1" type="ORF">MOST_33400</name>
</gene>
<dbReference type="Proteomes" id="UP000239430">
    <property type="component" value="Unassembled WGS sequence"/>
</dbReference>
<proteinExistence type="predicted"/>
<dbReference type="AlphaFoldDB" id="A0A9X7P4I9"/>
<reference evidence="1 2" key="1">
    <citation type="submission" date="2018-03" db="EMBL/GenBank/DDBJ databases">
        <title>Genome sequence of Moorella stamsii DSM 26217.</title>
        <authorList>
            <person name="Poehlein A."/>
            <person name="Daniel R."/>
        </authorList>
    </citation>
    <scope>NUCLEOTIDE SEQUENCE [LARGE SCALE GENOMIC DNA]</scope>
    <source>
        <strain evidence="2">DSM 26217</strain>
    </source>
</reference>